<evidence type="ECO:0000313" key="2">
    <source>
        <dbReference type="Proteomes" id="UP001148313"/>
    </source>
</evidence>
<sequence length="137" mass="15322">MGEISGKTSNYVVIEGLNLNLLKHKGKHEEEFYSSSSCPGHHFPGHHVIRSKIVIQAVTSATSLERLSQLEPTNLQLEQHGHSMPLLLEQLALRILVPNLTVCHPLARQPVEQRFQPVVQRTPQVVYSPKPGFHVPS</sequence>
<name>A0ABT4VKJ5_9HYPH</name>
<evidence type="ECO:0000313" key="1">
    <source>
        <dbReference type="EMBL" id="MDA4845238.1"/>
    </source>
</evidence>
<dbReference type="Proteomes" id="UP001148313">
    <property type="component" value="Unassembled WGS sequence"/>
</dbReference>
<dbReference type="EMBL" id="JAPJZH010000004">
    <property type="protein sequence ID" value="MDA4845238.1"/>
    <property type="molecule type" value="Genomic_DNA"/>
</dbReference>
<organism evidence="1 2">
    <name type="scientific">Hoeflea poritis</name>
    <dbReference type="NCBI Taxonomy" id="2993659"/>
    <lineage>
        <taxon>Bacteria</taxon>
        <taxon>Pseudomonadati</taxon>
        <taxon>Pseudomonadota</taxon>
        <taxon>Alphaproteobacteria</taxon>
        <taxon>Hyphomicrobiales</taxon>
        <taxon>Rhizobiaceae</taxon>
        <taxon>Hoeflea</taxon>
    </lineage>
</organism>
<dbReference type="RefSeq" id="WP_271088846.1">
    <property type="nucleotide sequence ID" value="NZ_JAPJZH010000004.1"/>
</dbReference>
<gene>
    <name evidence="1" type="ORF">OOZ53_07750</name>
</gene>
<comment type="caution">
    <text evidence="1">The sequence shown here is derived from an EMBL/GenBank/DDBJ whole genome shotgun (WGS) entry which is preliminary data.</text>
</comment>
<keyword evidence="2" id="KW-1185">Reference proteome</keyword>
<proteinExistence type="predicted"/>
<protein>
    <submittedName>
        <fullName evidence="1">Uncharacterized protein</fullName>
    </submittedName>
</protein>
<reference evidence="1" key="1">
    <citation type="submission" date="2022-11" db="EMBL/GenBank/DDBJ databases">
        <title>Hoeflea poritis sp. nov., isolated from scleractinian coral Porites lutea.</title>
        <authorList>
            <person name="Zhang G."/>
            <person name="Wei Q."/>
            <person name="Cai L."/>
        </authorList>
    </citation>
    <scope>NUCLEOTIDE SEQUENCE</scope>
    <source>
        <strain evidence="1">E7-10</strain>
    </source>
</reference>
<accession>A0ABT4VKJ5</accession>